<dbReference type="Gene3D" id="2.60.40.3500">
    <property type="match status" value="1"/>
</dbReference>
<name>A0ABR8GRE1_9CYAN</name>
<keyword evidence="1" id="KW-0378">Hydrolase</keyword>
<protein>
    <submittedName>
        <fullName evidence="4">N-acetylmuramoyl-L-alanine amidase</fullName>
    </submittedName>
</protein>
<dbReference type="SUPFAM" id="SSF53187">
    <property type="entry name" value="Zn-dependent exopeptidases"/>
    <property type="match status" value="1"/>
</dbReference>
<dbReference type="CDD" id="cd02696">
    <property type="entry name" value="MurNAc-LAA"/>
    <property type="match status" value="1"/>
</dbReference>
<evidence type="ECO:0000313" key="4">
    <source>
        <dbReference type="EMBL" id="MBD2605981.1"/>
    </source>
</evidence>
<dbReference type="RefSeq" id="WP_029634167.1">
    <property type="nucleotide sequence ID" value="NZ_JACJTA010000032.1"/>
</dbReference>
<organism evidence="4 5">
    <name type="scientific">Scytonema hofmannii FACHB-248</name>
    <dbReference type="NCBI Taxonomy" id="1842502"/>
    <lineage>
        <taxon>Bacteria</taxon>
        <taxon>Bacillati</taxon>
        <taxon>Cyanobacteriota</taxon>
        <taxon>Cyanophyceae</taxon>
        <taxon>Nostocales</taxon>
        <taxon>Scytonemataceae</taxon>
        <taxon>Scytonema</taxon>
    </lineage>
</organism>
<dbReference type="InterPro" id="IPR002508">
    <property type="entry name" value="MurNAc-LAA_cat"/>
</dbReference>
<accession>A0ABR8GRE1</accession>
<gene>
    <name evidence="4" type="ORF">H6G81_15985</name>
</gene>
<dbReference type="InterPro" id="IPR021731">
    <property type="entry name" value="AMIN_dom"/>
</dbReference>
<sequence length="631" mass="69262">MRLHWLLPGTFGTIFMLSSPTLAARLESWRFDVNQNRLEINTTGDVQPQAQLLFNPTRLVIDLPKTTFGRFSAGEATPTPKEQQLTGGFRSISVKQLNEKSSRIVVELSPGYTLDPKQVTFVGITASRWTVQLPKPVAQQVVSSPRKLYNNVVIGTTKPDAKIANTTNAKTQIENLLVTGDGFFIRTNGVRPQVEVNRSDDRKSINIDIAGASLSPNLQRERAINRYGVKRIKFSQRETKSPVVRITMQVDKNSSDWQVNLNSPRGLVLLPSTVVRLPGSSNLNNTNSDRSLPSSSPNTSTDNKLSTIRSVELADGGTQLLLKGDDTLSAIGGWDKASGLFRITINNARLAPSLKGPVLNSNSPIARIRLQSSGSNTVLVFVQPNPGVQIGELNQSNSQTISLELKRSVQRSGRIIPPISGLPPLPLPSQVPFPDPNARYPAPSRSRPRIPSGRVVVMIDPGHGGKDSGAVGIGGLQEKNIILPISQKLARILQQNGVQVILTRNSDYFVSLQGRVDLAERANADVFVSIHTNSAGLQRPDVSGLETYYYDSGLSLARIVHSNILRSVNVRDRGVRRARFYVLRKSSMPSILIEAGYMTGREDIAKLRNPQYQEQMAEAIARGVLQYLKQR</sequence>
<dbReference type="EMBL" id="JACJTA010000032">
    <property type="protein sequence ID" value="MBD2605981.1"/>
    <property type="molecule type" value="Genomic_DNA"/>
</dbReference>
<evidence type="ECO:0000256" key="1">
    <source>
        <dbReference type="ARBA" id="ARBA00022801"/>
    </source>
</evidence>
<dbReference type="Proteomes" id="UP000660380">
    <property type="component" value="Unassembled WGS sequence"/>
</dbReference>
<dbReference type="PANTHER" id="PTHR30404:SF0">
    <property type="entry name" value="N-ACETYLMURAMOYL-L-ALANINE AMIDASE AMIC"/>
    <property type="match status" value="1"/>
</dbReference>
<feature type="region of interest" description="Disordered" evidence="2">
    <location>
        <begin position="279"/>
        <end position="304"/>
    </location>
</feature>
<dbReference type="PANTHER" id="PTHR30404">
    <property type="entry name" value="N-ACETYLMURAMOYL-L-ALANINE AMIDASE"/>
    <property type="match status" value="1"/>
</dbReference>
<feature type="domain" description="MurNAc-LAA" evidence="3">
    <location>
        <begin position="516"/>
        <end position="625"/>
    </location>
</feature>
<keyword evidence="5" id="KW-1185">Reference proteome</keyword>
<evidence type="ECO:0000256" key="2">
    <source>
        <dbReference type="SAM" id="MobiDB-lite"/>
    </source>
</evidence>
<evidence type="ECO:0000313" key="5">
    <source>
        <dbReference type="Proteomes" id="UP000660380"/>
    </source>
</evidence>
<reference evidence="4 5" key="1">
    <citation type="journal article" date="2020" name="ISME J.">
        <title>Comparative genomics reveals insights into cyanobacterial evolution and habitat adaptation.</title>
        <authorList>
            <person name="Chen M.Y."/>
            <person name="Teng W.K."/>
            <person name="Zhao L."/>
            <person name="Hu C.X."/>
            <person name="Zhou Y.K."/>
            <person name="Han B.P."/>
            <person name="Song L.R."/>
            <person name="Shu W.S."/>
        </authorList>
    </citation>
    <scope>NUCLEOTIDE SEQUENCE [LARGE SCALE GENOMIC DNA]</scope>
    <source>
        <strain evidence="4 5">FACHB-248</strain>
    </source>
</reference>
<dbReference type="Pfam" id="PF01520">
    <property type="entry name" value="Amidase_3"/>
    <property type="match status" value="1"/>
</dbReference>
<dbReference type="InterPro" id="IPR050695">
    <property type="entry name" value="N-acetylmuramoyl_amidase_3"/>
</dbReference>
<evidence type="ECO:0000259" key="3">
    <source>
        <dbReference type="SMART" id="SM00646"/>
    </source>
</evidence>
<comment type="caution">
    <text evidence="4">The sequence shown here is derived from an EMBL/GenBank/DDBJ whole genome shotgun (WGS) entry which is preliminary data.</text>
</comment>
<dbReference type="SMART" id="SM00646">
    <property type="entry name" value="Ami_3"/>
    <property type="match status" value="1"/>
</dbReference>
<dbReference type="Gene3D" id="3.40.630.40">
    <property type="entry name" value="Zn-dependent exopeptidases"/>
    <property type="match status" value="1"/>
</dbReference>
<proteinExistence type="predicted"/>
<dbReference type="Pfam" id="PF11741">
    <property type="entry name" value="AMIN"/>
    <property type="match status" value="2"/>
</dbReference>